<dbReference type="PANTHER" id="PTHR43065:SF42">
    <property type="entry name" value="TWO-COMPONENT SENSOR PPRA"/>
    <property type="match status" value="1"/>
</dbReference>
<feature type="modified residue" description="4-aspartylphosphate" evidence="4">
    <location>
        <position position="58"/>
    </location>
</feature>
<dbReference type="Proteomes" id="UP000191931">
    <property type="component" value="Unassembled WGS sequence"/>
</dbReference>
<dbReference type="SMART" id="SM00448">
    <property type="entry name" value="REC"/>
    <property type="match status" value="1"/>
</dbReference>
<dbReference type="OrthoDB" id="5439205at2"/>
<evidence type="ECO:0000256" key="2">
    <source>
        <dbReference type="ARBA" id="ARBA00012438"/>
    </source>
</evidence>
<feature type="domain" description="PAS" evidence="7">
    <location>
        <begin position="170"/>
        <end position="215"/>
    </location>
</feature>
<dbReference type="GO" id="GO:0000155">
    <property type="term" value="F:phosphorelay sensor kinase activity"/>
    <property type="evidence" value="ECO:0007669"/>
    <property type="project" value="InterPro"/>
</dbReference>
<reference evidence="8 9" key="1">
    <citation type="submission" date="2017-03" db="EMBL/GenBank/DDBJ databases">
        <authorList>
            <person name="Afonso C.L."/>
            <person name="Miller P.J."/>
            <person name="Scott M.A."/>
            <person name="Spackman E."/>
            <person name="Goraichik I."/>
            <person name="Dimitrov K.M."/>
            <person name="Suarez D.L."/>
            <person name="Swayne D.E."/>
        </authorList>
    </citation>
    <scope>NUCLEOTIDE SEQUENCE [LARGE SCALE GENOMIC DNA]</scope>
    <source>
        <strain evidence="8">PRJEB14757</strain>
    </source>
</reference>
<dbReference type="InterPro" id="IPR000014">
    <property type="entry name" value="PAS"/>
</dbReference>
<name>A0A1W1H7G3_9BACT</name>
<feature type="domain" description="Response regulatory" evidence="6">
    <location>
        <begin position="9"/>
        <end position="126"/>
    </location>
</feature>
<keyword evidence="8" id="KW-0808">Transferase</keyword>
<keyword evidence="9" id="KW-1185">Reference proteome</keyword>
<dbReference type="STRING" id="1246637.MTBBW1_1310013"/>
<dbReference type="Gene3D" id="1.10.287.130">
    <property type="match status" value="1"/>
</dbReference>
<evidence type="ECO:0000259" key="7">
    <source>
        <dbReference type="PROSITE" id="PS50112"/>
    </source>
</evidence>
<dbReference type="PROSITE" id="PS50109">
    <property type="entry name" value="HIS_KIN"/>
    <property type="match status" value="1"/>
</dbReference>
<evidence type="ECO:0000256" key="4">
    <source>
        <dbReference type="PROSITE-ProRule" id="PRU00169"/>
    </source>
</evidence>
<dbReference type="AlphaFoldDB" id="A0A1W1H7G3"/>
<dbReference type="PRINTS" id="PR00344">
    <property type="entry name" value="BCTRLSENSOR"/>
</dbReference>
<dbReference type="EC" id="2.7.13.3" evidence="2"/>
<evidence type="ECO:0000259" key="5">
    <source>
        <dbReference type="PROSITE" id="PS50109"/>
    </source>
</evidence>
<evidence type="ECO:0000256" key="1">
    <source>
        <dbReference type="ARBA" id="ARBA00000085"/>
    </source>
</evidence>
<dbReference type="InterPro" id="IPR036890">
    <property type="entry name" value="HATPase_C_sf"/>
</dbReference>
<dbReference type="InterPro" id="IPR003661">
    <property type="entry name" value="HisK_dim/P_dom"/>
</dbReference>
<comment type="catalytic activity">
    <reaction evidence="1">
        <text>ATP + protein L-histidine = ADP + protein N-phospho-L-histidine.</text>
        <dbReference type="EC" id="2.7.13.3"/>
    </reaction>
</comment>
<dbReference type="Pfam" id="PF00072">
    <property type="entry name" value="Response_reg"/>
    <property type="match status" value="1"/>
</dbReference>
<dbReference type="SMART" id="SM00387">
    <property type="entry name" value="HATPase_c"/>
    <property type="match status" value="1"/>
</dbReference>
<accession>A0A1W1H7G3</accession>
<keyword evidence="8" id="KW-0418">Kinase</keyword>
<dbReference type="Pfam" id="PF02518">
    <property type="entry name" value="HATPase_c"/>
    <property type="match status" value="1"/>
</dbReference>
<dbReference type="Gene3D" id="3.30.565.10">
    <property type="entry name" value="Histidine kinase-like ATPase, C-terminal domain"/>
    <property type="match status" value="1"/>
</dbReference>
<dbReference type="SMART" id="SM00388">
    <property type="entry name" value="HisKA"/>
    <property type="match status" value="1"/>
</dbReference>
<dbReference type="SUPFAM" id="SSF47384">
    <property type="entry name" value="Homodimeric domain of signal transducing histidine kinase"/>
    <property type="match status" value="1"/>
</dbReference>
<dbReference type="InterPro" id="IPR036097">
    <property type="entry name" value="HisK_dim/P_sf"/>
</dbReference>
<dbReference type="RefSeq" id="WP_080804652.1">
    <property type="nucleotide sequence ID" value="NZ_LT828548.1"/>
</dbReference>
<dbReference type="InterPro" id="IPR035965">
    <property type="entry name" value="PAS-like_dom_sf"/>
</dbReference>
<keyword evidence="3 4" id="KW-0597">Phosphoprotein</keyword>
<dbReference type="PROSITE" id="PS50112">
    <property type="entry name" value="PAS"/>
    <property type="match status" value="1"/>
</dbReference>
<evidence type="ECO:0000313" key="8">
    <source>
        <dbReference type="EMBL" id="SLM28315.1"/>
    </source>
</evidence>
<dbReference type="InterPro" id="IPR011006">
    <property type="entry name" value="CheY-like_superfamily"/>
</dbReference>
<proteinExistence type="predicted"/>
<protein>
    <recommendedName>
        <fullName evidence="2">histidine kinase</fullName>
        <ecNumber evidence="2">2.7.13.3</ecNumber>
    </recommendedName>
</protein>
<sequence>MTKDAALPKILIVDDIPENLFVLEKILGKLEVNIISASSGNEALAHVLDHDFALIILDIQMPEMDGYEVAEILKFDEATANIPIIFVTAIDRDTTKEMKGYDTGAVDFIFKPLNKFILLSKVKVFLELYKIKTGLEQMVMERTLELNKINKSLIEQIEKNAEAAREIEKGRAYLSKVINTISSCLISVDDKGCITDMNIQAQKISGISAMEAKGEPVSKIFPFYVMLMKNVKQAIESDAPVEKSRTPVYIKGKLVINNFFIYPFSFNDNMGAVIRVDDVTERVKMDEIVIQSEKMLSMGGIAAGMAQEMNNPLAGIIQNIQVIRNRIQKKLPANESTAVECGISFDAMGNYLEKRGIFKMIDAVHQSGKKAACIVEDMLNFSRKSEGYVSDEEIVVLVDKSVKIALNDHMINSDTNSSFTSIEINRNYQENLPRIPCQAGKIQQVILNILKNGIQAMETKSYEDGDKKRFDITIRTAPNDMICILISDNGHGMSETISKKIFEPFFTTKKNCTGLGLSIAYFIITEDHKGYLSVSSDQNKGTTFTIRLPMKKVSS</sequence>
<dbReference type="CDD" id="cd00082">
    <property type="entry name" value="HisKA"/>
    <property type="match status" value="1"/>
</dbReference>
<dbReference type="SUPFAM" id="SSF52172">
    <property type="entry name" value="CheY-like"/>
    <property type="match status" value="1"/>
</dbReference>
<gene>
    <name evidence="8" type="ORF">MTBBW1_1310013</name>
</gene>
<evidence type="ECO:0000313" key="9">
    <source>
        <dbReference type="Proteomes" id="UP000191931"/>
    </source>
</evidence>
<dbReference type="PROSITE" id="PS50110">
    <property type="entry name" value="RESPONSE_REGULATORY"/>
    <property type="match status" value="1"/>
</dbReference>
<dbReference type="SUPFAM" id="SSF55785">
    <property type="entry name" value="PYP-like sensor domain (PAS domain)"/>
    <property type="match status" value="1"/>
</dbReference>
<dbReference type="SUPFAM" id="SSF55874">
    <property type="entry name" value="ATPase domain of HSP90 chaperone/DNA topoisomerase II/histidine kinase"/>
    <property type="match status" value="1"/>
</dbReference>
<evidence type="ECO:0000256" key="3">
    <source>
        <dbReference type="ARBA" id="ARBA00022553"/>
    </source>
</evidence>
<dbReference type="EMBL" id="FWEV01000037">
    <property type="protein sequence ID" value="SLM28315.1"/>
    <property type="molecule type" value="Genomic_DNA"/>
</dbReference>
<dbReference type="InterPro" id="IPR003594">
    <property type="entry name" value="HATPase_dom"/>
</dbReference>
<feature type="domain" description="Histidine kinase" evidence="5">
    <location>
        <begin position="304"/>
        <end position="552"/>
    </location>
</feature>
<dbReference type="InterPro" id="IPR004358">
    <property type="entry name" value="Sig_transdc_His_kin-like_C"/>
</dbReference>
<dbReference type="InterPro" id="IPR001789">
    <property type="entry name" value="Sig_transdc_resp-reg_receiver"/>
</dbReference>
<dbReference type="Gene3D" id="3.40.50.2300">
    <property type="match status" value="1"/>
</dbReference>
<dbReference type="Gene3D" id="3.30.450.20">
    <property type="entry name" value="PAS domain"/>
    <property type="match status" value="1"/>
</dbReference>
<evidence type="ECO:0000259" key="6">
    <source>
        <dbReference type="PROSITE" id="PS50110"/>
    </source>
</evidence>
<dbReference type="NCBIfam" id="TIGR00229">
    <property type="entry name" value="sensory_box"/>
    <property type="match status" value="1"/>
</dbReference>
<dbReference type="InterPro" id="IPR005467">
    <property type="entry name" value="His_kinase_dom"/>
</dbReference>
<dbReference type="PANTHER" id="PTHR43065">
    <property type="entry name" value="SENSOR HISTIDINE KINASE"/>
    <property type="match status" value="1"/>
</dbReference>
<organism evidence="8 9">
    <name type="scientific">Desulfamplus magnetovallimortis</name>
    <dbReference type="NCBI Taxonomy" id="1246637"/>
    <lineage>
        <taxon>Bacteria</taxon>
        <taxon>Pseudomonadati</taxon>
        <taxon>Thermodesulfobacteriota</taxon>
        <taxon>Desulfobacteria</taxon>
        <taxon>Desulfobacterales</taxon>
        <taxon>Desulfobacteraceae</taxon>
        <taxon>Desulfamplus</taxon>
    </lineage>
</organism>